<evidence type="ECO:0000313" key="4">
    <source>
        <dbReference type="EMBL" id="GGM58650.1"/>
    </source>
</evidence>
<keyword evidence="2" id="KW-0812">Transmembrane</keyword>
<evidence type="ECO:0000256" key="2">
    <source>
        <dbReference type="SAM" id="Phobius"/>
    </source>
</evidence>
<feature type="transmembrane region" description="Helical" evidence="2">
    <location>
        <begin position="112"/>
        <end position="134"/>
    </location>
</feature>
<proteinExistence type="predicted"/>
<dbReference type="Gene3D" id="6.10.250.1300">
    <property type="match status" value="1"/>
</dbReference>
<feature type="region of interest" description="Disordered" evidence="1">
    <location>
        <begin position="219"/>
        <end position="316"/>
    </location>
</feature>
<accession>A0A8J3CFN9</accession>
<protein>
    <recommendedName>
        <fullName evidence="3">Anti-sigma-D factor RsdA sigma factor binding region domain-containing protein</fullName>
    </recommendedName>
</protein>
<dbReference type="EMBL" id="BMMK01000014">
    <property type="protein sequence ID" value="GGM58650.1"/>
    <property type="molecule type" value="Genomic_DNA"/>
</dbReference>
<feature type="region of interest" description="Disordered" evidence="1">
    <location>
        <begin position="1"/>
        <end position="35"/>
    </location>
</feature>
<dbReference type="RefSeq" id="WP_229686429.1">
    <property type="nucleotide sequence ID" value="NZ_BMMK01000014.1"/>
</dbReference>
<dbReference type="Pfam" id="PF16751">
    <property type="entry name" value="RsdA_SigD_bd"/>
    <property type="match status" value="1"/>
</dbReference>
<reference evidence="4" key="2">
    <citation type="submission" date="2020-09" db="EMBL/GenBank/DDBJ databases">
        <authorList>
            <person name="Sun Q."/>
            <person name="Zhou Y."/>
        </authorList>
    </citation>
    <scope>NUCLEOTIDE SEQUENCE</scope>
    <source>
        <strain evidence="4">CGMCC 4.5737</strain>
    </source>
</reference>
<feature type="compositionally biased region" description="Polar residues" evidence="1">
    <location>
        <begin position="219"/>
        <end position="255"/>
    </location>
</feature>
<evidence type="ECO:0000259" key="3">
    <source>
        <dbReference type="Pfam" id="PF16751"/>
    </source>
</evidence>
<dbReference type="InterPro" id="IPR031928">
    <property type="entry name" value="RsdA_SigD-bd"/>
</dbReference>
<feature type="compositionally biased region" description="Low complexity" evidence="1">
    <location>
        <begin position="262"/>
        <end position="289"/>
    </location>
</feature>
<comment type="caution">
    <text evidence="4">The sequence shown here is derived from an EMBL/GenBank/DDBJ whole genome shotgun (WGS) entry which is preliminary data.</text>
</comment>
<feature type="compositionally biased region" description="Basic and acidic residues" evidence="1">
    <location>
        <begin position="1"/>
        <end position="14"/>
    </location>
</feature>
<dbReference type="Proteomes" id="UP000637578">
    <property type="component" value="Unassembled WGS sequence"/>
</dbReference>
<keyword evidence="5" id="KW-1185">Reference proteome</keyword>
<keyword evidence="2" id="KW-0472">Membrane</keyword>
<evidence type="ECO:0000256" key="1">
    <source>
        <dbReference type="SAM" id="MobiDB-lite"/>
    </source>
</evidence>
<dbReference type="AlphaFoldDB" id="A0A8J3CFN9"/>
<organism evidence="4 5">
    <name type="scientific">Longimycelium tulufanense</name>
    <dbReference type="NCBI Taxonomy" id="907463"/>
    <lineage>
        <taxon>Bacteria</taxon>
        <taxon>Bacillati</taxon>
        <taxon>Actinomycetota</taxon>
        <taxon>Actinomycetes</taxon>
        <taxon>Pseudonocardiales</taxon>
        <taxon>Pseudonocardiaceae</taxon>
        <taxon>Longimycelium</taxon>
    </lineage>
</organism>
<keyword evidence="2" id="KW-1133">Transmembrane helix</keyword>
<name>A0A8J3CFN9_9PSEU</name>
<sequence length="316" mass="32356">MARHDGENGADRGRTGVGDGRPADGPMDLDDTLIESGAPTDLSALQADDALLDMLGGTDPALTGRLAEQELSALLLSWRRDVDAEPIDELVDTDTALAVVAAARAPRRRHRLLVPLASAAAVLAIAFTGVGMVARDAQPGDALWGLTRVLYSDHARSVEAAASVKADLEQARTLLANGRIAEARALLDRAETQIGEVNNEDGKRDLMATHGTLLHAINTGQLLPPDSSTADSSKQAKPPTSSGDTATSQPSTSRNPQPPPATSTTPVSPSDPSKPTGSTPSTTPGSSGSKDGGTSDGSRSSHGESGQSDPADGGGR</sequence>
<evidence type="ECO:0000313" key="5">
    <source>
        <dbReference type="Proteomes" id="UP000637578"/>
    </source>
</evidence>
<feature type="domain" description="Anti-sigma-D factor RsdA sigma factor binding region" evidence="3">
    <location>
        <begin position="41"/>
        <end position="86"/>
    </location>
</feature>
<reference evidence="4" key="1">
    <citation type="journal article" date="2014" name="Int. J. Syst. Evol. Microbiol.">
        <title>Complete genome sequence of Corynebacterium casei LMG S-19264T (=DSM 44701T), isolated from a smear-ripened cheese.</title>
        <authorList>
            <consortium name="US DOE Joint Genome Institute (JGI-PGF)"/>
            <person name="Walter F."/>
            <person name="Albersmeier A."/>
            <person name="Kalinowski J."/>
            <person name="Ruckert C."/>
        </authorList>
    </citation>
    <scope>NUCLEOTIDE SEQUENCE</scope>
    <source>
        <strain evidence="4">CGMCC 4.5737</strain>
    </source>
</reference>
<gene>
    <name evidence="4" type="ORF">GCM10012275_32280</name>
</gene>